<dbReference type="Proteomes" id="UP001168821">
    <property type="component" value="Unassembled WGS sequence"/>
</dbReference>
<dbReference type="AlphaFoldDB" id="A0AA38MBZ5"/>
<evidence type="ECO:0000313" key="2">
    <source>
        <dbReference type="Proteomes" id="UP001168821"/>
    </source>
</evidence>
<comment type="caution">
    <text evidence="1">The sequence shown here is derived from an EMBL/GenBank/DDBJ whole genome shotgun (WGS) entry which is preliminary data.</text>
</comment>
<dbReference type="EMBL" id="JALNTZ010000005">
    <property type="protein sequence ID" value="KAJ3650706.1"/>
    <property type="molecule type" value="Genomic_DNA"/>
</dbReference>
<accession>A0AA38MBZ5</accession>
<organism evidence="1 2">
    <name type="scientific">Zophobas morio</name>
    <dbReference type="NCBI Taxonomy" id="2755281"/>
    <lineage>
        <taxon>Eukaryota</taxon>
        <taxon>Metazoa</taxon>
        <taxon>Ecdysozoa</taxon>
        <taxon>Arthropoda</taxon>
        <taxon>Hexapoda</taxon>
        <taxon>Insecta</taxon>
        <taxon>Pterygota</taxon>
        <taxon>Neoptera</taxon>
        <taxon>Endopterygota</taxon>
        <taxon>Coleoptera</taxon>
        <taxon>Polyphaga</taxon>
        <taxon>Cucujiformia</taxon>
        <taxon>Tenebrionidae</taxon>
        <taxon>Zophobas</taxon>
    </lineage>
</organism>
<proteinExistence type="predicted"/>
<sequence length="228" mass="24978">MSKDQVIGIKVQGLSTRIKVQGSRYKDQGTRIKVQRSRYKNPGAAIKVQGSRFKVQGTRIKVEGSRYKDQGPRIKVERSRYKNQGRRIKVQESMIKVEGSRSKDQGTTIKYTPVPSVSRLFCPRLRVFSALASVATSIGASRDVFGRVLATPGLVRVAFVGGGPPVACADCTKPAKLQMARCAGPSSDVRRVSYMLLTCVFGDTAEANSSRAGTRIVFLKQGTWTPVH</sequence>
<name>A0AA38MBZ5_9CUCU</name>
<keyword evidence="2" id="KW-1185">Reference proteome</keyword>
<protein>
    <submittedName>
        <fullName evidence="1">Uncharacterized protein</fullName>
    </submittedName>
</protein>
<gene>
    <name evidence="1" type="ORF">Zmor_016788</name>
</gene>
<reference evidence="1" key="1">
    <citation type="journal article" date="2023" name="G3 (Bethesda)">
        <title>Whole genome assemblies of Zophobas morio and Tenebrio molitor.</title>
        <authorList>
            <person name="Kaur S."/>
            <person name="Stinson S.A."/>
            <person name="diCenzo G.C."/>
        </authorList>
    </citation>
    <scope>NUCLEOTIDE SEQUENCE</scope>
    <source>
        <strain evidence="1">QUZm001</strain>
    </source>
</reference>
<evidence type="ECO:0000313" key="1">
    <source>
        <dbReference type="EMBL" id="KAJ3650706.1"/>
    </source>
</evidence>